<comment type="caution">
    <text evidence="1">The sequence shown here is derived from an EMBL/GenBank/DDBJ whole genome shotgun (WGS) entry which is preliminary data.</text>
</comment>
<organism evidence="1 2">
    <name type="scientific">Ruminococcus bromii</name>
    <dbReference type="NCBI Taxonomy" id="40518"/>
    <lineage>
        <taxon>Bacteria</taxon>
        <taxon>Bacillati</taxon>
        <taxon>Bacillota</taxon>
        <taxon>Clostridia</taxon>
        <taxon>Eubacteriales</taxon>
        <taxon>Oscillospiraceae</taxon>
        <taxon>Ruminococcus</taxon>
    </lineage>
</organism>
<dbReference type="EMBL" id="NNSR01000016">
    <property type="protein sequence ID" value="PKD32689.1"/>
    <property type="molecule type" value="Genomic_DNA"/>
</dbReference>
<dbReference type="Proteomes" id="UP000233425">
    <property type="component" value="Unassembled WGS sequence"/>
</dbReference>
<protein>
    <submittedName>
        <fullName evidence="1">Uncharacterized protein</fullName>
    </submittedName>
</protein>
<evidence type="ECO:0000313" key="1">
    <source>
        <dbReference type="EMBL" id="PKD32689.1"/>
    </source>
</evidence>
<evidence type="ECO:0000313" key="2">
    <source>
        <dbReference type="Proteomes" id="UP000233425"/>
    </source>
</evidence>
<name>A0A2N0V0E6_9FIRM</name>
<dbReference type="RefSeq" id="WP_101028318.1">
    <property type="nucleotide sequence ID" value="NZ_CABMMZ010000016.1"/>
</dbReference>
<keyword evidence="2" id="KW-1185">Reference proteome</keyword>
<sequence>MKFSEKLNDYIEQLSCTGKDICNLSGISAASLSRYRNGERVPEFGTKPFEDLCCALAQISAQKGELQITADAVKKAFVSCDDFVSTDKELLRKNFNTLLSALNVNLTQLCQYTNYDASAIFRIRNGSRKPGDAERFASAVASFVTRTMQMPSEIAAVAELIGCDIDEIYDLSVRYAKIKSWLLKQPVQKAESNSVSKFLSKLDDFDLNEYIKVIKFDELKVPSVPFQIPSSKTYFGIKEMMESELDFLKSTVLSKSSAPVIMYSDMPMKEMAKDPEFPKKWMFGMAMMLKKGLHLHQIHNLDRSFDEMMLGLESWIPMYMTGQISPYYFKNAPNDVFLHFLKVSGIAALSGEAVAGYHSDGKYYLTKVKREVEYYRKRAEEMLKNAYPLMEIYRSERKNELNAFLLADIKTAGKRRSILSSLPLYTISDELLNRILTRNNIDAELKEKIKEYAKTQRQQIKIILENERIEDEIPDFVQENFTKSPPMLELSGIFCEEDIPYNEEEYTAHLKESMAFAEHNPNYTLKCSTAHAFNNLKIIIHEGQWVMVSKGKTPAIHFVIRHPKLRSAIECFIPPITEDE</sequence>
<reference evidence="1" key="1">
    <citation type="journal article" date="2018" name="Environ. Microbiol.">
        <title>Sporulation capability and amylosome conservation among diverse human colonic and rumen isolates of the keystone starch-degrader Ruminococcus bromii.</title>
        <authorList>
            <person name="Mukhopadhya I."/>
            <person name="Morais S."/>
            <person name="Laverde-Gomez J."/>
            <person name="Sheridan P.O."/>
            <person name="Walker A.W."/>
            <person name="Kelly W."/>
            <person name="Klieve A.V."/>
            <person name="Ouwerkerk D."/>
            <person name="Duncan S.H."/>
            <person name="Louis P."/>
            <person name="Koropatkin N."/>
            <person name="Cockburn D."/>
            <person name="Kibler R."/>
            <person name="Cooper P.J."/>
            <person name="Sandoval C."/>
            <person name="Crost E."/>
            <person name="Juge N."/>
            <person name="Bayer E.A."/>
            <person name="Flint H.J."/>
        </authorList>
    </citation>
    <scope>NUCLEOTIDE SEQUENCE [LARGE SCALE GENOMIC DNA]</scope>
    <source>
        <strain evidence="1">ATCC 27255</strain>
    </source>
</reference>
<dbReference type="AlphaFoldDB" id="A0A2N0V0E6"/>
<proteinExistence type="predicted"/>
<gene>
    <name evidence="1" type="ORF">RBATCC27255_00162</name>
</gene>
<accession>A0A2N0V0E6</accession>